<evidence type="ECO:0000313" key="4">
    <source>
        <dbReference type="Proteomes" id="UP000012169"/>
    </source>
</evidence>
<gene>
    <name evidence="3" type="ORF">PhiS1_35</name>
</gene>
<dbReference type="KEGG" id="vg:15302029"/>
<dbReference type="OrthoDB" id="27724at10239"/>
<dbReference type="Proteomes" id="UP000012169">
    <property type="component" value="Segment"/>
</dbReference>
<accession>M4H3P5</accession>
<dbReference type="Pfam" id="PF02368">
    <property type="entry name" value="Big_2"/>
    <property type="match status" value="1"/>
</dbReference>
<dbReference type="Gene3D" id="2.60.40.1080">
    <property type="match status" value="1"/>
</dbReference>
<evidence type="ECO:0000313" key="3">
    <source>
        <dbReference type="EMBL" id="AFO12324.1"/>
    </source>
</evidence>
<keyword evidence="4" id="KW-1185">Reference proteome</keyword>
<dbReference type="Gene3D" id="3.40.50.1110">
    <property type="entry name" value="SGNH hydrolase"/>
    <property type="match status" value="1"/>
</dbReference>
<feature type="domain" description="BIG2" evidence="1">
    <location>
        <begin position="2"/>
        <end position="63"/>
    </location>
</feature>
<dbReference type="GeneID" id="15302029"/>
<proteinExistence type="predicted"/>
<name>M4H3P5_9CAUD</name>
<reference evidence="3 4" key="1">
    <citation type="journal article" date="2012" name="J. Virol.">
        <title>Genome sequence of the broad-host-range Pseudomonas phage ?-S1.</title>
        <authorList>
            <person name="Sillankorva S."/>
            <person name="Kropinski A.M."/>
            <person name="Azeredo J."/>
        </authorList>
    </citation>
    <scope>NUCLEOTIDE SEQUENCE [LARGE SCALE GENOMIC DNA]</scope>
</reference>
<protein>
    <submittedName>
        <fullName evidence="3">Minor capsid protein</fullName>
    </submittedName>
</protein>
<dbReference type="InterPro" id="IPR003343">
    <property type="entry name" value="Big_2"/>
</dbReference>
<dbReference type="Pfam" id="PF13472">
    <property type="entry name" value="Lipase_GDSL_2"/>
    <property type="match status" value="1"/>
</dbReference>
<dbReference type="InterPro" id="IPR036514">
    <property type="entry name" value="SGNH_hydro_sf"/>
</dbReference>
<dbReference type="EMBL" id="JX173487">
    <property type="protein sequence ID" value="AFO12324.1"/>
    <property type="molecule type" value="Genomic_DNA"/>
</dbReference>
<evidence type="ECO:0000259" key="2">
    <source>
        <dbReference type="Pfam" id="PF13472"/>
    </source>
</evidence>
<dbReference type="SUPFAM" id="SSF49373">
    <property type="entry name" value="Invasin/intimin cell-adhesion fragments"/>
    <property type="match status" value="1"/>
</dbReference>
<evidence type="ECO:0000259" key="1">
    <source>
        <dbReference type="Pfam" id="PF02368"/>
    </source>
</evidence>
<sequence length="457" mass="47684">MALNVGDSKSLTATVQPVGTPQAVVWSSSDTQVATVSSVGLVKSIGAGTCDITAKASNGVSAACKVTVKIPVVPPVRETWDSTNMVALWEGDSLTANEDGRSFAGNLQIASGSVMKFSAKSGLAGSEGTGGHKLADVLSEVPQVLADNPKLTDIFIHCGTNDYSTSTAAQAIEKAEKIIKAYNAANVKVHWLQILPRVVLSSGAPAKYREDFNAGLQGLVAGNNLHILNADAVYDPTDTTLCEDGTHATSKGARILMKHIADTYFKYTTGPFTALLPQQRMVNPTLAGTEGVVKEPATGTLCKNYVVTNDSGADVVVYMVPDDSVFKVRIDITGEATSQGLVQLFQNNKNLKALAGQAVEGGATLSITSVDGNDPVGLQAWALADIKTGGGTLFKETTLPAHGAMPGYVGPARIIPKILDTDATAAKIGVSLVFATGPVNCRLEYSAPRFGIYELDV</sequence>
<organism evidence="3 4">
    <name type="scientific">Pseudomonas phage Phi-S1</name>
    <dbReference type="NCBI Taxonomy" id="1204538"/>
    <lineage>
        <taxon>Viruses</taxon>
        <taxon>Duplodnaviria</taxon>
        <taxon>Heunggongvirae</taxon>
        <taxon>Uroviricota</taxon>
        <taxon>Caudoviricetes</taxon>
        <taxon>Autographivirales</taxon>
        <taxon>Autotranscriptaviridae</taxon>
        <taxon>Studiervirinae</taxon>
        <taxon>Pifdecavirus</taxon>
        <taxon>Pifdecavirus PhiS1</taxon>
    </lineage>
</organism>
<dbReference type="InterPro" id="IPR008964">
    <property type="entry name" value="Invasin/intimin_cell_adhesion"/>
</dbReference>
<dbReference type="InterPro" id="IPR013830">
    <property type="entry name" value="SGNH_hydro"/>
</dbReference>
<feature type="domain" description="SGNH hydrolase-type esterase" evidence="2">
    <location>
        <begin position="91"/>
        <end position="255"/>
    </location>
</feature>
<dbReference type="CDD" id="cd00229">
    <property type="entry name" value="SGNH_hydrolase"/>
    <property type="match status" value="1"/>
</dbReference>
<dbReference type="SUPFAM" id="SSF52266">
    <property type="entry name" value="SGNH hydrolase"/>
    <property type="match status" value="1"/>
</dbReference>
<dbReference type="RefSeq" id="YP_007869912.1">
    <property type="nucleotide sequence ID" value="NC_021062.1"/>
</dbReference>